<dbReference type="Pfam" id="PF19660">
    <property type="entry name" value="DUF6163"/>
    <property type="match status" value="1"/>
</dbReference>
<accession>A0ABQ4SYX9</accession>
<keyword evidence="2" id="KW-1133">Transmembrane helix</keyword>
<feature type="region of interest" description="Disordered" evidence="1">
    <location>
        <begin position="1"/>
        <end position="31"/>
    </location>
</feature>
<evidence type="ECO:0008006" key="5">
    <source>
        <dbReference type="Google" id="ProtNLM"/>
    </source>
</evidence>
<gene>
    <name evidence="3" type="ORF">AOPFMNJM_3008</name>
</gene>
<keyword evidence="4" id="KW-1185">Reference proteome</keyword>
<name>A0ABQ4SYX9_9HYPH</name>
<sequence>MAEPARGPLGLGFREGQGDRQGDRIERDAPASGGGWDTTLVWFMRLVALAWLAKGVFSWASILDVIPGAKPFEAETTGRQAAILYFAVIDPVAAVGLWLTSAWGGVVWLFAATSALTLGLLTPQLLSMSAPLLGVQASIVVAYFILSWLAAREIR</sequence>
<evidence type="ECO:0000313" key="3">
    <source>
        <dbReference type="EMBL" id="GJE07678.1"/>
    </source>
</evidence>
<dbReference type="RefSeq" id="WP_238276989.1">
    <property type="nucleotide sequence ID" value="NZ_BPQR01000050.1"/>
</dbReference>
<keyword evidence="2" id="KW-0472">Membrane</keyword>
<evidence type="ECO:0000313" key="4">
    <source>
        <dbReference type="Proteomes" id="UP001055102"/>
    </source>
</evidence>
<dbReference type="InterPro" id="IPR046161">
    <property type="entry name" value="DUF6163"/>
</dbReference>
<organism evidence="3 4">
    <name type="scientific">Methylobacterium jeotgali</name>
    <dbReference type="NCBI Taxonomy" id="381630"/>
    <lineage>
        <taxon>Bacteria</taxon>
        <taxon>Pseudomonadati</taxon>
        <taxon>Pseudomonadota</taxon>
        <taxon>Alphaproteobacteria</taxon>
        <taxon>Hyphomicrobiales</taxon>
        <taxon>Methylobacteriaceae</taxon>
        <taxon>Methylobacterium</taxon>
    </lineage>
</organism>
<feature type="transmembrane region" description="Helical" evidence="2">
    <location>
        <begin position="82"/>
        <end position="99"/>
    </location>
</feature>
<feature type="transmembrane region" description="Helical" evidence="2">
    <location>
        <begin position="42"/>
        <end position="62"/>
    </location>
</feature>
<dbReference type="Proteomes" id="UP001055102">
    <property type="component" value="Unassembled WGS sequence"/>
</dbReference>
<proteinExistence type="predicted"/>
<feature type="compositionally biased region" description="Basic and acidic residues" evidence="1">
    <location>
        <begin position="16"/>
        <end position="29"/>
    </location>
</feature>
<evidence type="ECO:0000256" key="2">
    <source>
        <dbReference type="SAM" id="Phobius"/>
    </source>
</evidence>
<evidence type="ECO:0000256" key="1">
    <source>
        <dbReference type="SAM" id="MobiDB-lite"/>
    </source>
</evidence>
<reference evidence="3" key="1">
    <citation type="journal article" date="2021" name="Front. Microbiol.">
        <title>Comprehensive Comparative Genomics and Phenotyping of Methylobacterium Species.</title>
        <authorList>
            <person name="Alessa O."/>
            <person name="Ogura Y."/>
            <person name="Fujitani Y."/>
            <person name="Takami H."/>
            <person name="Hayashi T."/>
            <person name="Sahin N."/>
            <person name="Tani A."/>
        </authorList>
    </citation>
    <scope>NUCLEOTIDE SEQUENCE</scope>
    <source>
        <strain evidence="3">LMG 23639</strain>
    </source>
</reference>
<keyword evidence="2" id="KW-0812">Transmembrane</keyword>
<comment type="caution">
    <text evidence="3">The sequence shown here is derived from an EMBL/GenBank/DDBJ whole genome shotgun (WGS) entry which is preliminary data.</text>
</comment>
<feature type="transmembrane region" description="Helical" evidence="2">
    <location>
        <begin position="132"/>
        <end position="151"/>
    </location>
</feature>
<protein>
    <recommendedName>
        <fullName evidence="5">DoxX family protein</fullName>
    </recommendedName>
</protein>
<reference evidence="3" key="2">
    <citation type="submission" date="2021-08" db="EMBL/GenBank/DDBJ databases">
        <authorList>
            <person name="Tani A."/>
            <person name="Ola A."/>
            <person name="Ogura Y."/>
            <person name="Katsura K."/>
            <person name="Hayashi T."/>
        </authorList>
    </citation>
    <scope>NUCLEOTIDE SEQUENCE</scope>
    <source>
        <strain evidence="3">LMG 23639</strain>
    </source>
</reference>
<dbReference type="EMBL" id="BPQR01000050">
    <property type="protein sequence ID" value="GJE07678.1"/>
    <property type="molecule type" value="Genomic_DNA"/>
</dbReference>